<dbReference type="AlphaFoldDB" id="A0AA88DEQ0"/>
<reference evidence="1" key="1">
    <citation type="submission" date="2023-07" db="EMBL/GenBank/DDBJ databases">
        <title>draft genome sequence of fig (Ficus carica).</title>
        <authorList>
            <person name="Takahashi T."/>
            <person name="Nishimura K."/>
        </authorList>
    </citation>
    <scope>NUCLEOTIDE SEQUENCE</scope>
</reference>
<gene>
    <name evidence="1" type="ORF">TIFTF001_024412</name>
</gene>
<organism evidence="1 2">
    <name type="scientific">Ficus carica</name>
    <name type="common">Common fig</name>
    <dbReference type="NCBI Taxonomy" id="3494"/>
    <lineage>
        <taxon>Eukaryota</taxon>
        <taxon>Viridiplantae</taxon>
        <taxon>Streptophyta</taxon>
        <taxon>Embryophyta</taxon>
        <taxon>Tracheophyta</taxon>
        <taxon>Spermatophyta</taxon>
        <taxon>Magnoliopsida</taxon>
        <taxon>eudicotyledons</taxon>
        <taxon>Gunneridae</taxon>
        <taxon>Pentapetalae</taxon>
        <taxon>rosids</taxon>
        <taxon>fabids</taxon>
        <taxon>Rosales</taxon>
        <taxon>Moraceae</taxon>
        <taxon>Ficeae</taxon>
        <taxon>Ficus</taxon>
    </lineage>
</organism>
<evidence type="ECO:0000313" key="1">
    <source>
        <dbReference type="EMBL" id="GMN55300.1"/>
    </source>
</evidence>
<dbReference type="Gramene" id="FCD_00026578-RA">
    <property type="protein sequence ID" value="FCD_00026578-RA:cds"/>
    <property type="gene ID" value="FCD_00026578"/>
</dbReference>
<protein>
    <submittedName>
        <fullName evidence="1">Uncharacterized protein</fullName>
    </submittedName>
</protein>
<accession>A0AA88DEQ0</accession>
<proteinExistence type="predicted"/>
<dbReference type="Proteomes" id="UP001187192">
    <property type="component" value="Unassembled WGS sequence"/>
</dbReference>
<dbReference type="EMBL" id="BTGU01000056">
    <property type="protein sequence ID" value="GMN55300.1"/>
    <property type="molecule type" value="Genomic_DNA"/>
</dbReference>
<comment type="caution">
    <text evidence="1">The sequence shown here is derived from an EMBL/GenBank/DDBJ whole genome shotgun (WGS) entry which is preliminary data.</text>
</comment>
<keyword evidence="2" id="KW-1185">Reference proteome</keyword>
<evidence type="ECO:0000313" key="2">
    <source>
        <dbReference type="Proteomes" id="UP001187192"/>
    </source>
</evidence>
<sequence>MSLQGLVVEGGGAKNGMEGIVVGIEGMVGRAGRGGRLILGIDSPGAMGKLAGSGGKAPGLGRDGKVGCGKDGTLTLGKGGMFGMKGRFGMLVVGVLG</sequence>
<name>A0AA88DEQ0_FICCA</name>